<dbReference type="CDD" id="cd07079">
    <property type="entry name" value="ALDH_F18-19_ProA-GPR"/>
    <property type="match status" value="1"/>
</dbReference>
<dbReference type="InterPro" id="IPR012134">
    <property type="entry name" value="Glu-5-SA_DH"/>
</dbReference>
<sequence>MPEQAVKQSHDIDALMMTIGAQAKAASRPLSIAGTDQKNRALLAMASAIEASRETILAANGKDLAAADNAGLAASFIDRLTLNDARIAGIAEGIRSVAALSDPVGEVIAAWDRPNGLKIERVRTPLGVIGVIYESRPNVTADAGALCLKAGNAVILRGGSDSQHSSRAIHACLVEGLKIAGLPEHAIQLVPVTDRAAVGALLGGLNGTVDVIVPRGGKSLVARVQSEARVPVFAHLEGICHIYVDGSADLDMATRIVVNAKMRRTGICGAAETLLVDAAAVSTHLTPLVKALIDAGCEVRGSQAVRNAVAGVVPATEEDWRTEYLDAIISVTVVDGISGAIDHIGTYSSNHTEAVIAEDPVVVERFFNELDSAILLHNASTQFADGGEFGMGAEIGIATGKMHARGPVGVEQLTSFKYRVHGTGQTRT</sequence>
<evidence type="ECO:0000256" key="1">
    <source>
        <dbReference type="ARBA" id="ARBA00004985"/>
    </source>
</evidence>
<keyword evidence="2 7" id="KW-0028">Amino-acid biosynthesis</keyword>
<dbReference type="PANTHER" id="PTHR11063:SF8">
    <property type="entry name" value="DELTA-1-PYRROLINE-5-CARBOXYLATE SYNTHASE"/>
    <property type="match status" value="1"/>
</dbReference>
<dbReference type="GO" id="GO:0004350">
    <property type="term" value="F:glutamate-5-semialdehyde dehydrogenase activity"/>
    <property type="evidence" value="ECO:0007669"/>
    <property type="project" value="UniProtKB-EC"/>
</dbReference>
<feature type="domain" description="Aldehyde dehydrogenase" evidence="8">
    <location>
        <begin position="21"/>
        <end position="291"/>
    </location>
</feature>
<reference evidence="9 10" key="1">
    <citation type="submission" date="2014-12" db="EMBL/GenBank/DDBJ databases">
        <authorList>
            <person name="Kuzmanovic N."/>
            <person name="Pulawska J."/>
            <person name="Obradovic A."/>
        </authorList>
    </citation>
    <scope>NUCLEOTIDE SEQUENCE [LARGE SCALE GENOMIC DNA]</scope>
    <source>
        <strain evidence="9 10">KFB 330</strain>
    </source>
</reference>
<evidence type="ECO:0000256" key="6">
    <source>
        <dbReference type="ARBA" id="ARBA00049024"/>
    </source>
</evidence>
<dbReference type="InterPro" id="IPR000965">
    <property type="entry name" value="GPR_dom"/>
</dbReference>
<comment type="similarity">
    <text evidence="7">Belongs to the gamma-glutamyl phosphate reductase family.</text>
</comment>
<keyword evidence="10" id="KW-1185">Reference proteome</keyword>
<name>A0ABR5D5G9_9HYPH</name>
<keyword evidence="5 7" id="KW-0560">Oxidoreductase</keyword>
<accession>A0ABR5D5G9</accession>
<keyword evidence="3 7" id="KW-0641">Proline biosynthesis</keyword>
<organism evidence="9 10">
    <name type="scientific">Agrobacterium arsenijevicii</name>
    <dbReference type="NCBI Taxonomy" id="1585697"/>
    <lineage>
        <taxon>Bacteria</taxon>
        <taxon>Pseudomonadati</taxon>
        <taxon>Pseudomonadota</taxon>
        <taxon>Alphaproteobacteria</taxon>
        <taxon>Hyphomicrobiales</taxon>
        <taxon>Rhizobiaceae</taxon>
        <taxon>Rhizobium/Agrobacterium group</taxon>
        <taxon>Agrobacterium</taxon>
    </lineage>
</organism>
<comment type="caution">
    <text evidence="9">The sequence shown here is derived from an EMBL/GenBank/DDBJ whole genome shotgun (WGS) entry which is preliminary data.</text>
</comment>
<comment type="function">
    <text evidence="7">Catalyzes the NADPH-dependent reduction of L-glutamate 5-phosphate into L-glutamate 5-semialdehyde and phosphate. The product spontaneously undergoes cyclization to form 1-pyrroline-5-carboxylate.</text>
</comment>
<dbReference type="NCBIfam" id="TIGR00407">
    <property type="entry name" value="proA"/>
    <property type="match status" value="1"/>
</dbReference>
<keyword evidence="4 7" id="KW-0521">NADP</keyword>
<dbReference type="EC" id="1.2.1.41" evidence="7"/>
<dbReference type="Proteomes" id="UP000032564">
    <property type="component" value="Unassembled WGS sequence"/>
</dbReference>
<keyword evidence="7" id="KW-0963">Cytoplasm</keyword>
<evidence type="ECO:0000259" key="8">
    <source>
        <dbReference type="Pfam" id="PF00171"/>
    </source>
</evidence>
<evidence type="ECO:0000256" key="5">
    <source>
        <dbReference type="ARBA" id="ARBA00023002"/>
    </source>
</evidence>
<dbReference type="NCBIfam" id="NF001221">
    <property type="entry name" value="PRK00197.1"/>
    <property type="match status" value="1"/>
</dbReference>
<dbReference type="Gene3D" id="3.40.605.10">
    <property type="entry name" value="Aldehyde Dehydrogenase, Chain A, domain 1"/>
    <property type="match status" value="1"/>
</dbReference>
<comment type="subcellular location">
    <subcellularLocation>
        <location evidence="7">Cytoplasm</location>
    </subcellularLocation>
</comment>
<comment type="pathway">
    <text evidence="1 7">Amino-acid biosynthesis; L-proline biosynthesis; L-glutamate 5-semialdehyde from L-glutamate: step 2/2.</text>
</comment>
<dbReference type="PROSITE" id="PS01223">
    <property type="entry name" value="PROA"/>
    <property type="match status" value="1"/>
</dbReference>
<dbReference type="InterPro" id="IPR020593">
    <property type="entry name" value="G-glutamylP_reductase_CS"/>
</dbReference>
<evidence type="ECO:0000256" key="3">
    <source>
        <dbReference type="ARBA" id="ARBA00022650"/>
    </source>
</evidence>
<dbReference type="Pfam" id="PF00171">
    <property type="entry name" value="Aldedh"/>
    <property type="match status" value="1"/>
</dbReference>
<dbReference type="Gene3D" id="3.40.309.10">
    <property type="entry name" value="Aldehyde Dehydrogenase, Chain A, domain 2"/>
    <property type="match status" value="1"/>
</dbReference>
<dbReference type="HAMAP" id="MF_00412">
    <property type="entry name" value="ProA"/>
    <property type="match status" value="1"/>
</dbReference>
<evidence type="ECO:0000313" key="10">
    <source>
        <dbReference type="Proteomes" id="UP000032564"/>
    </source>
</evidence>
<evidence type="ECO:0000256" key="7">
    <source>
        <dbReference type="HAMAP-Rule" id="MF_00412"/>
    </source>
</evidence>
<dbReference type="PANTHER" id="PTHR11063">
    <property type="entry name" value="GLUTAMATE SEMIALDEHYDE DEHYDROGENASE"/>
    <property type="match status" value="1"/>
</dbReference>
<dbReference type="SUPFAM" id="SSF53720">
    <property type="entry name" value="ALDH-like"/>
    <property type="match status" value="1"/>
</dbReference>
<evidence type="ECO:0000256" key="4">
    <source>
        <dbReference type="ARBA" id="ARBA00022857"/>
    </source>
</evidence>
<gene>
    <name evidence="7 9" type="primary">proA</name>
    <name evidence="9" type="ORF">RP75_16630</name>
</gene>
<dbReference type="InterPro" id="IPR016162">
    <property type="entry name" value="Ald_DH_N"/>
</dbReference>
<evidence type="ECO:0000313" key="9">
    <source>
        <dbReference type="EMBL" id="KJF72314.1"/>
    </source>
</evidence>
<dbReference type="InterPro" id="IPR015590">
    <property type="entry name" value="Aldehyde_DH_dom"/>
</dbReference>
<comment type="catalytic activity">
    <reaction evidence="6 7">
        <text>L-glutamate 5-semialdehyde + phosphate + NADP(+) = L-glutamyl 5-phosphate + NADPH + H(+)</text>
        <dbReference type="Rhea" id="RHEA:19541"/>
        <dbReference type="ChEBI" id="CHEBI:15378"/>
        <dbReference type="ChEBI" id="CHEBI:43474"/>
        <dbReference type="ChEBI" id="CHEBI:57783"/>
        <dbReference type="ChEBI" id="CHEBI:58066"/>
        <dbReference type="ChEBI" id="CHEBI:58274"/>
        <dbReference type="ChEBI" id="CHEBI:58349"/>
        <dbReference type="EC" id="1.2.1.41"/>
    </reaction>
</comment>
<dbReference type="RefSeq" id="WP_045020355.1">
    <property type="nucleotide sequence ID" value="NZ_CP166104.1"/>
</dbReference>
<evidence type="ECO:0000256" key="2">
    <source>
        <dbReference type="ARBA" id="ARBA00022605"/>
    </source>
</evidence>
<dbReference type="PIRSF" id="PIRSF000151">
    <property type="entry name" value="GPR"/>
    <property type="match status" value="1"/>
</dbReference>
<proteinExistence type="inferred from homology"/>
<protein>
    <recommendedName>
        <fullName evidence="7">Gamma-glutamyl phosphate reductase</fullName>
        <shortName evidence="7">GPR</shortName>
        <ecNumber evidence="7">1.2.1.41</ecNumber>
    </recommendedName>
    <alternativeName>
        <fullName evidence="7">Glutamate-5-semialdehyde dehydrogenase</fullName>
    </alternativeName>
    <alternativeName>
        <fullName evidence="7">Glutamyl-gamma-semialdehyde dehydrogenase</fullName>
        <shortName evidence="7">GSA dehydrogenase</shortName>
    </alternativeName>
</protein>
<dbReference type="EMBL" id="JWIT01000010">
    <property type="protein sequence ID" value="KJF72314.1"/>
    <property type="molecule type" value="Genomic_DNA"/>
</dbReference>
<dbReference type="InterPro" id="IPR016161">
    <property type="entry name" value="Ald_DH/histidinol_DH"/>
</dbReference>
<dbReference type="InterPro" id="IPR016163">
    <property type="entry name" value="Ald_DH_C"/>
</dbReference>